<dbReference type="RefSeq" id="WP_284194939.1">
    <property type="nucleotide sequence ID" value="NZ_BSOG01000001.1"/>
</dbReference>
<sequence>MSDMNCWDRLGLAPTPDEREIKRTYARLLKATRPEENPEGFQALRLAFEEAMWQSSEMSRTPPQPVVPPDSERDPREVEAEALLRPHIEKLAELNEQGTEEEAMAKLDAVLDAFELRDAGARDPLLWQLFEDGMLWVCCDIAANHDAFLRAGVDLFGWMEPDSWLRQRDPKTVEWLGLRLHEADALEAVDELLALLDEGEERQAMVELARLAEAEVLINVDVRHLFEAELMVSLSEYDNMPLQFAGAALTLFGWRRDHRHLEEYHPDAWREFGRKIKPLIAF</sequence>
<name>A0ABQ5YAH7_9NEIS</name>
<reference evidence="3" key="1">
    <citation type="journal article" date="2019" name="Int. J. Syst. Evol. Microbiol.">
        <title>The Global Catalogue of Microorganisms (GCM) 10K type strain sequencing project: providing services to taxonomists for standard genome sequencing and annotation.</title>
        <authorList>
            <consortium name="The Broad Institute Genomics Platform"/>
            <consortium name="The Broad Institute Genome Sequencing Center for Infectious Disease"/>
            <person name="Wu L."/>
            <person name="Ma J."/>
        </authorList>
    </citation>
    <scope>NUCLEOTIDE SEQUENCE [LARGE SCALE GENOMIC DNA]</scope>
    <source>
        <strain evidence="3">NBRC 110044</strain>
    </source>
</reference>
<evidence type="ECO:0000313" key="3">
    <source>
        <dbReference type="Proteomes" id="UP001156706"/>
    </source>
</evidence>
<feature type="region of interest" description="Disordered" evidence="1">
    <location>
        <begin position="54"/>
        <end position="74"/>
    </location>
</feature>
<comment type="caution">
    <text evidence="2">The sequence shown here is derived from an EMBL/GenBank/DDBJ whole genome shotgun (WGS) entry which is preliminary data.</text>
</comment>
<protein>
    <recommendedName>
        <fullName evidence="4">J domain-containing protein</fullName>
    </recommendedName>
</protein>
<evidence type="ECO:0000256" key="1">
    <source>
        <dbReference type="SAM" id="MobiDB-lite"/>
    </source>
</evidence>
<evidence type="ECO:0008006" key="4">
    <source>
        <dbReference type="Google" id="ProtNLM"/>
    </source>
</evidence>
<dbReference type="EMBL" id="BSOG01000001">
    <property type="protein sequence ID" value="GLR11799.1"/>
    <property type="molecule type" value="Genomic_DNA"/>
</dbReference>
<keyword evidence="3" id="KW-1185">Reference proteome</keyword>
<dbReference type="InterPro" id="IPR036869">
    <property type="entry name" value="J_dom_sf"/>
</dbReference>
<evidence type="ECO:0000313" key="2">
    <source>
        <dbReference type="EMBL" id="GLR11799.1"/>
    </source>
</evidence>
<organism evidence="2 3">
    <name type="scientific">Chitinimonas prasina</name>
    <dbReference type="NCBI Taxonomy" id="1434937"/>
    <lineage>
        <taxon>Bacteria</taxon>
        <taxon>Pseudomonadati</taxon>
        <taxon>Pseudomonadota</taxon>
        <taxon>Betaproteobacteria</taxon>
        <taxon>Neisseriales</taxon>
        <taxon>Chitinibacteraceae</taxon>
        <taxon>Chitinimonas</taxon>
    </lineage>
</organism>
<proteinExistence type="predicted"/>
<dbReference type="Proteomes" id="UP001156706">
    <property type="component" value="Unassembled WGS sequence"/>
</dbReference>
<accession>A0ABQ5YAH7</accession>
<gene>
    <name evidence="2" type="ORF">GCM10007907_05890</name>
</gene>
<dbReference type="SUPFAM" id="SSF46565">
    <property type="entry name" value="Chaperone J-domain"/>
    <property type="match status" value="1"/>
</dbReference>